<feature type="compositionally biased region" description="Low complexity" evidence="3">
    <location>
        <begin position="167"/>
        <end position="189"/>
    </location>
</feature>
<keyword evidence="5" id="KW-1185">Reference proteome</keyword>
<organism evidence="4 5">
    <name type="scientific">Chlamydomonas reinhardtii</name>
    <name type="common">Chlamydomonas smithii</name>
    <dbReference type="NCBI Taxonomy" id="3055"/>
    <lineage>
        <taxon>Eukaryota</taxon>
        <taxon>Viridiplantae</taxon>
        <taxon>Chlorophyta</taxon>
        <taxon>core chlorophytes</taxon>
        <taxon>Chlorophyceae</taxon>
        <taxon>CS clade</taxon>
        <taxon>Chlamydomonadales</taxon>
        <taxon>Chlamydomonadaceae</taxon>
        <taxon>Chlamydomonas</taxon>
    </lineage>
</organism>
<dbReference type="OMA" id="FPMAAPF"/>
<dbReference type="GO" id="GO:0000932">
    <property type="term" value="C:P-body"/>
    <property type="evidence" value="ECO:0000318"/>
    <property type="project" value="GO_Central"/>
</dbReference>
<feature type="compositionally biased region" description="Pro residues" evidence="3">
    <location>
        <begin position="291"/>
        <end position="304"/>
    </location>
</feature>
<feature type="compositionally biased region" description="Pro residues" evidence="3">
    <location>
        <begin position="457"/>
        <end position="471"/>
    </location>
</feature>
<evidence type="ECO:0000313" key="4">
    <source>
        <dbReference type="EMBL" id="PNW82313.1"/>
    </source>
</evidence>
<feature type="region of interest" description="Disordered" evidence="3">
    <location>
        <begin position="167"/>
        <end position="203"/>
    </location>
</feature>
<feature type="region of interest" description="Disordered" evidence="3">
    <location>
        <begin position="226"/>
        <end position="360"/>
    </location>
</feature>
<evidence type="ECO:0000256" key="1">
    <source>
        <dbReference type="ARBA" id="ARBA00004201"/>
    </source>
</evidence>
<keyword evidence="2" id="KW-0963">Cytoplasm</keyword>
<dbReference type="PANTHER" id="PTHR21551">
    <property type="entry name" value="TOPOISOMERASE II-ASSOCIATED PROTEIN PAT1"/>
    <property type="match status" value="1"/>
</dbReference>
<comment type="subcellular location">
    <subcellularLocation>
        <location evidence="1">Cytoplasm</location>
        <location evidence="1">P-body</location>
    </subcellularLocation>
</comment>
<feature type="compositionally biased region" description="Low complexity" evidence="3">
    <location>
        <begin position="248"/>
        <end position="264"/>
    </location>
</feature>
<feature type="compositionally biased region" description="Low complexity" evidence="3">
    <location>
        <begin position="862"/>
        <end position="882"/>
    </location>
</feature>
<dbReference type="InParanoid" id="A0A2K3DP46"/>
<sequence>MASNRDGMGFEDRFTAVEIETQTKAFDANQYSFFGELTAADTGLEGALEDGLEAPPDEEGLEYGLQVAENDGLGLEEEEDYSVAAMFRNQLGLAPATKTPAKALDPDDDAGMDALLTDPLAVARKQLRDEDYDHREEDLPAELFPTPASYGLYEGYAAALGNLGNGDAAAHEQQQQQQQQAQALMQQQQHSAMPAAPPSNAGSALLSMIKKPKAMTLEELEARMLGSAAADAASQQQQRGPAPPLPPHLQQQHQHQHQQQLMGPPGMPPPPMGQQQQRMPPPQGPGFFPHGQPPHMAPPPPPGHPHLHGPGGPMGPPPPPGMPPMHGMPPPPPPPQGAPGMYPPPGPMGHMGPSGGPPHPGMFGPNGVPMPPLGHPMHPGHGHGHGPMMPGAMGQGPYGPPGPMQRGPYGPMGPGFMHEGGGFPMRPMGSGPPGPLGNAPLNGPPQRPGMPFGPGGQPGPRPGVMLPPPQPGGGGAVMPRPAGLLGPGAAGLRPAQARPGGSNGPDFGQGFSRAMPGMMIGGVAAPIALAAAAAAAGRAGGAASGPGGRLGGKWMKPDDVEYVVRSLLYTVANGVPYVEDYYYQAFLHKHVPQPTRQQLSPGAFPMAAPFVPEALRELSDDAMAHIARLDPSARAKFVEGITGLGKIVLTNIRTPKVLMDLSATSNTGGKAKEADGGEAGAKAPARPLEQEPLLAARIMIEDVMNLLLDVDDIDRLSTHMAAMAQAQQRAAAAAALDRGLAPAAAAGAAAAVAAAAAAGVAPPVTPYGPTSAAPPAAPQLRQRRELLLAGINGAFRLPNTPAGAGSSSDAAAAVDAAAGADGVALGDGVLLRIMALSKGRTVVARALLASAPPASLKPPAAPGAKAPGSKAAAGKGAAAAPEAPKPAEERDQKEAADAAAADAANGKEGAEGAAAADDAAAASSASALGPNGPSPYVLLWAVLRNAWQLFGPSLQGLDPAAERPMLEATSRLAAALRDALLRLPTPRDVVDAAVAFNAGAAHHVEALGRSNPGAGPMETTMLPLAQTRAVEVPAGGAAGGPGGVAGTPSAWLGEALAALVTRASQLGLAAAAGASEGAGAAGEPAAAAVLVAGGEGADVDAAWVREYGQLHERVARHLGTLGGIHAMATSSNNAEALAVVRALCCRLLVNAMLPHASMEQARKLKEALQAFSG</sequence>
<dbReference type="RefSeq" id="XP_042923839.1">
    <property type="nucleotide sequence ID" value="XM_043063135.1"/>
</dbReference>
<dbReference type="PaxDb" id="3055-EDO99663"/>
<evidence type="ECO:0000256" key="2">
    <source>
        <dbReference type="ARBA" id="ARBA00022490"/>
    </source>
</evidence>
<dbReference type="GO" id="GO:0003723">
    <property type="term" value="F:RNA binding"/>
    <property type="evidence" value="ECO:0000318"/>
    <property type="project" value="GO_Central"/>
</dbReference>
<accession>A0A2K3DP46</accession>
<feature type="compositionally biased region" description="Basic and acidic residues" evidence="3">
    <location>
        <begin position="885"/>
        <end position="896"/>
    </location>
</feature>
<dbReference type="KEGG" id="cre:CHLRE_06g278203v5"/>
<feature type="compositionally biased region" description="Pro residues" evidence="3">
    <location>
        <begin position="313"/>
        <end position="347"/>
    </location>
</feature>
<feature type="region of interest" description="Disordered" evidence="3">
    <location>
        <begin position="665"/>
        <end position="685"/>
    </location>
</feature>
<dbReference type="Proteomes" id="UP000006906">
    <property type="component" value="Chromosome 6"/>
</dbReference>
<feature type="region of interest" description="Disordered" evidence="3">
    <location>
        <begin position="853"/>
        <end position="912"/>
    </location>
</feature>
<dbReference type="InterPro" id="IPR039900">
    <property type="entry name" value="Pat1-like"/>
</dbReference>
<dbReference type="AlphaFoldDB" id="A0A2K3DP46"/>
<dbReference type="EMBL" id="CM008967">
    <property type="protein sequence ID" value="PNW82313.1"/>
    <property type="molecule type" value="Genomic_DNA"/>
</dbReference>
<evidence type="ECO:0000256" key="3">
    <source>
        <dbReference type="SAM" id="MobiDB-lite"/>
    </source>
</evidence>
<dbReference type="ExpressionAtlas" id="A0A2K3DP46">
    <property type="expression patterns" value="baseline"/>
</dbReference>
<dbReference type="PANTHER" id="PTHR21551:SF0">
    <property type="entry name" value="PROTEIN ASSOCIATED WITH TOPO II RELATED-1, ISOFORM A"/>
    <property type="match status" value="1"/>
</dbReference>
<dbReference type="GO" id="GO:0000290">
    <property type="term" value="P:deadenylation-dependent decapping of nuclear-transcribed mRNA"/>
    <property type="evidence" value="ECO:0000318"/>
    <property type="project" value="GO_Central"/>
</dbReference>
<proteinExistence type="predicted"/>
<dbReference type="GO" id="GO:0033962">
    <property type="term" value="P:P-body assembly"/>
    <property type="evidence" value="ECO:0000318"/>
    <property type="project" value="GO_Central"/>
</dbReference>
<dbReference type="Gramene" id="PNW82313">
    <property type="protein sequence ID" value="PNW82313"/>
    <property type="gene ID" value="CHLRE_06g278203v5"/>
</dbReference>
<dbReference type="GeneID" id="5723634"/>
<reference evidence="4 5" key="1">
    <citation type="journal article" date="2007" name="Science">
        <title>The Chlamydomonas genome reveals the evolution of key animal and plant functions.</title>
        <authorList>
            <person name="Merchant S.S."/>
            <person name="Prochnik S.E."/>
            <person name="Vallon O."/>
            <person name="Harris E.H."/>
            <person name="Karpowicz S.J."/>
            <person name="Witman G.B."/>
            <person name="Terry A."/>
            <person name="Salamov A."/>
            <person name="Fritz-Laylin L.K."/>
            <person name="Marechal-Drouard L."/>
            <person name="Marshall W.F."/>
            <person name="Qu L.H."/>
            <person name="Nelson D.R."/>
            <person name="Sanderfoot A.A."/>
            <person name="Spalding M.H."/>
            <person name="Kapitonov V.V."/>
            <person name="Ren Q."/>
            <person name="Ferris P."/>
            <person name="Lindquist E."/>
            <person name="Shapiro H."/>
            <person name="Lucas S.M."/>
            <person name="Grimwood J."/>
            <person name="Schmutz J."/>
            <person name="Cardol P."/>
            <person name="Cerutti H."/>
            <person name="Chanfreau G."/>
            <person name="Chen C.L."/>
            <person name="Cognat V."/>
            <person name="Croft M.T."/>
            <person name="Dent R."/>
            <person name="Dutcher S."/>
            <person name="Fernandez E."/>
            <person name="Fukuzawa H."/>
            <person name="Gonzalez-Ballester D."/>
            <person name="Gonzalez-Halphen D."/>
            <person name="Hallmann A."/>
            <person name="Hanikenne M."/>
            <person name="Hippler M."/>
            <person name="Inwood W."/>
            <person name="Jabbari K."/>
            <person name="Kalanon M."/>
            <person name="Kuras R."/>
            <person name="Lefebvre P.A."/>
            <person name="Lemaire S.D."/>
            <person name="Lobanov A.V."/>
            <person name="Lohr M."/>
            <person name="Manuell A."/>
            <person name="Meier I."/>
            <person name="Mets L."/>
            <person name="Mittag M."/>
            <person name="Mittelmeier T."/>
            <person name="Moroney J.V."/>
            <person name="Moseley J."/>
            <person name="Napoli C."/>
            <person name="Nedelcu A.M."/>
            <person name="Niyogi K."/>
            <person name="Novoselov S.V."/>
            <person name="Paulsen I.T."/>
            <person name="Pazour G."/>
            <person name="Purton S."/>
            <person name="Ral J.P."/>
            <person name="Riano-Pachon D.M."/>
            <person name="Riekhof W."/>
            <person name="Rymarquis L."/>
            <person name="Schroda M."/>
            <person name="Stern D."/>
            <person name="Umen J."/>
            <person name="Willows R."/>
            <person name="Wilson N."/>
            <person name="Zimmer S.L."/>
            <person name="Allmer J."/>
            <person name="Balk J."/>
            <person name="Bisova K."/>
            <person name="Chen C.J."/>
            <person name="Elias M."/>
            <person name="Gendler K."/>
            <person name="Hauser C."/>
            <person name="Lamb M.R."/>
            <person name="Ledford H."/>
            <person name="Long J.C."/>
            <person name="Minagawa J."/>
            <person name="Page M.D."/>
            <person name="Pan J."/>
            <person name="Pootakham W."/>
            <person name="Roje S."/>
            <person name="Rose A."/>
            <person name="Stahlberg E."/>
            <person name="Terauchi A.M."/>
            <person name="Yang P."/>
            <person name="Ball S."/>
            <person name="Bowler C."/>
            <person name="Dieckmann C.L."/>
            <person name="Gladyshev V.N."/>
            <person name="Green P."/>
            <person name="Jorgensen R."/>
            <person name="Mayfield S."/>
            <person name="Mueller-Roeber B."/>
            <person name="Rajamani S."/>
            <person name="Sayre R.T."/>
            <person name="Brokstein P."/>
            <person name="Dubchak I."/>
            <person name="Goodstein D."/>
            <person name="Hornick L."/>
            <person name="Huang Y.W."/>
            <person name="Jhaveri J."/>
            <person name="Luo Y."/>
            <person name="Martinez D."/>
            <person name="Ngau W.C."/>
            <person name="Otillar B."/>
            <person name="Poliakov A."/>
            <person name="Porter A."/>
            <person name="Szajkowski L."/>
            <person name="Werner G."/>
            <person name="Zhou K."/>
            <person name="Grigoriev I.V."/>
            <person name="Rokhsar D.S."/>
            <person name="Grossman A.R."/>
        </authorList>
    </citation>
    <scope>NUCLEOTIDE SEQUENCE [LARGE SCALE GENOMIC DNA]</scope>
    <source>
        <strain evidence="5">CC-503</strain>
    </source>
</reference>
<feature type="compositionally biased region" description="Low complexity" evidence="3">
    <location>
        <begin position="227"/>
        <end position="240"/>
    </location>
</feature>
<evidence type="ECO:0000313" key="5">
    <source>
        <dbReference type="Proteomes" id="UP000006906"/>
    </source>
</evidence>
<name>A0A2K3DP46_CHLRE</name>
<feature type="region of interest" description="Disordered" evidence="3">
    <location>
        <begin position="419"/>
        <end position="476"/>
    </location>
</feature>
<protein>
    <submittedName>
        <fullName evidence="4">Uncharacterized protein</fullName>
    </submittedName>
</protein>
<feature type="compositionally biased region" description="Low complexity" evidence="3">
    <location>
        <begin position="897"/>
        <end position="912"/>
    </location>
</feature>
<dbReference type="OrthoDB" id="74835at2759"/>
<gene>
    <name evidence="4" type="ORF">CHLRE_06g278203v5</name>
</gene>